<reference evidence="2 3" key="1">
    <citation type="submission" date="2020-07" db="EMBL/GenBank/DDBJ databases">
        <title>Thermoactinomyces phylogeny.</title>
        <authorList>
            <person name="Dunlap C."/>
        </authorList>
    </citation>
    <scope>NUCLEOTIDE SEQUENCE [LARGE SCALE GENOMIC DNA]</scope>
    <source>
        <strain evidence="2 3">AMNI-1</strain>
    </source>
</reference>
<dbReference type="RefSeq" id="WP_181736559.1">
    <property type="nucleotide sequence ID" value="NZ_JACEOL010000001.1"/>
</dbReference>
<evidence type="ECO:0000256" key="1">
    <source>
        <dbReference type="SAM" id="MobiDB-lite"/>
    </source>
</evidence>
<evidence type="ECO:0000313" key="3">
    <source>
        <dbReference type="Proteomes" id="UP000538292"/>
    </source>
</evidence>
<accession>A0A7W2AQ04</accession>
<keyword evidence="3" id="KW-1185">Reference proteome</keyword>
<name>A0A7W2AQ04_9BACL</name>
<evidence type="ECO:0000313" key="2">
    <source>
        <dbReference type="EMBL" id="MBA4600757.1"/>
    </source>
</evidence>
<comment type="caution">
    <text evidence="2">The sequence shown here is derived from an EMBL/GenBank/DDBJ whole genome shotgun (WGS) entry which is preliminary data.</text>
</comment>
<dbReference type="EMBL" id="JACEOL010000001">
    <property type="protein sequence ID" value="MBA4600757.1"/>
    <property type="molecule type" value="Genomic_DNA"/>
</dbReference>
<dbReference type="Proteomes" id="UP000538292">
    <property type="component" value="Unassembled WGS sequence"/>
</dbReference>
<gene>
    <name evidence="2" type="ORF">H2C83_00140</name>
</gene>
<protein>
    <submittedName>
        <fullName evidence="2">Uncharacterized protein</fullName>
    </submittedName>
</protein>
<feature type="region of interest" description="Disordered" evidence="1">
    <location>
        <begin position="1"/>
        <end position="21"/>
    </location>
</feature>
<organism evidence="2 3">
    <name type="scientific">Thermoactinomyces mirandus</name>
    <dbReference type="NCBI Taxonomy" id="2756294"/>
    <lineage>
        <taxon>Bacteria</taxon>
        <taxon>Bacillati</taxon>
        <taxon>Bacillota</taxon>
        <taxon>Bacilli</taxon>
        <taxon>Bacillales</taxon>
        <taxon>Thermoactinomycetaceae</taxon>
        <taxon>Thermoactinomyces</taxon>
    </lineage>
</organism>
<sequence length="53" mass="6218">MEQPGKEGKKKGQKQADMKRLTVSDLRRGVLLQEILGPPRALKPFQWTLFRRR</sequence>
<dbReference type="AlphaFoldDB" id="A0A7W2AQ04"/>
<proteinExistence type="predicted"/>